<dbReference type="InterPro" id="IPR002156">
    <property type="entry name" value="RNaseH_domain"/>
</dbReference>
<keyword evidence="3" id="KW-1185">Reference proteome</keyword>
<evidence type="ECO:0000313" key="3">
    <source>
        <dbReference type="Proteomes" id="UP000828251"/>
    </source>
</evidence>
<organism evidence="2 3">
    <name type="scientific">Gossypium stocksii</name>
    <dbReference type="NCBI Taxonomy" id="47602"/>
    <lineage>
        <taxon>Eukaryota</taxon>
        <taxon>Viridiplantae</taxon>
        <taxon>Streptophyta</taxon>
        <taxon>Embryophyta</taxon>
        <taxon>Tracheophyta</taxon>
        <taxon>Spermatophyta</taxon>
        <taxon>Magnoliopsida</taxon>
        <taxon>eudicotyledons</taxon>
        <taxon>Gunneridae</taxon>
        <taxon>Pentapetalae</taxon>
        <taxon>rosids</taxon>
        <taxon>malvids</taxon>
        <taxon>Malvales</taxon>
        <taxon>Malvaceae</taxon>
        <taxon>Malvoideae</taxon>
        <taxon>Gossypium</taxon>
    </lineage>
</organism>
<dbReference type="GO" id="GO:0004523">
    <property type="term" value="F:RNA-DNA hybrid ribonuclease activity"/>
    <property type="evidence" value="ECO:0007669"/>
    <property type="project" value="InterPro"/>
</dbReference>
<name>A0A9D3VSV4_9ROSI</name>
<dbReference type="PANTHER" id="PTHR47723">
    <property type="entry name" value="OS05G0353850 PROTEIN"/>
    <property type="match status" value="1"/>
</dbReference>
<feature type="domain" description="RNase H type-1" evidence="1">
    <location>
        <begin position="60"/>
        <end position="113"/>
    </location>
</feature>
<evidence type="ECO:0000313" key="2">
    <source>
        <dbReference type="EMBL" id="KAH1092013.1"/>
    </source>
</evidence>
<dbReference type="GO" id="GO:0003676">
    <property type="term" value="F:nucleic acid binding"/>
    <property type="evidence" value="ECO:0007669"/>
    <property type="project" value="InterPro"/>
</dbReference>
<dbReference type="InterPro" id="IPR053151">
    <property type="entry name" value="RNase_H-like"/>
</dbReference>
<dbReference type="EMBL" id="JAIQCV010000006">
    <property type="protein sequence ID" value="KAH1092013.1"/>
    <property type="molecule type" value="Genomic_DNA"/>
</dbReference>
<accession>A0A9D3VSV4</accession>
<dbReference type="AlphaFoldDB" id="A0A9D3VSV4"/>
<proteinExistence type="predicted"/>
<dbReference type="PANTHER" id="PTHR47723:SF13">
    <property type="entry name" value="PUTATIVE-RELATED"/>
    <property type="match status" value="1"/>
</dbReference>
<reference evidence="2 3" key="1">
    <citation type="journal article" date="2021" name="Plant Biotechnol. J.">
        <title>Multi-omics assisted identification of the key and species-specific regulatory components of drought-tolerant mechanisms in Gossypium stocksii.</title>
        <authorList>
            <person name="Yu D."/>
            <person name="Ke L."/>
            <person name="Zhang D."/>
            <person name="Wu Y."/>
            <person name="Sun Y."/>
            <person name="Mei J."/>
            <person name="Sun J."/>
            <person name="Sun Y."/>
        </authorList>
    </citation>
    <scope>NUCLEOTIDE SEQUENCE [LARGE SCALE GENOMIC DNA]</scope>
    <source>
        <strain evidence="3">cv. E1</strain>
        <tissue evidence="2">Leaf</tissue>
    </source>
</reference>
<dbReference type="OrthoDB" id="1001849at2759"/>
<comment type="caution">
    <text evidence="2">The sequence shown here is derived from an EMBL/GenBank/DDBJ whole genome shotgun (WGS) entry which is preliminary data.</text>
</comment>
<gene>
    <name evidence="2" type="ORF">J1N35_019270</name>
</gene>
<sequence>MFKSKGVVLRSLCMAKGYFYSINNAVGFKRLSDSVTTWSKSPTGVVKINTDGARIDSDNCKEAADLINSGTDFLPCLELLKDIQQHLCKRHWSIHIQHIPRGVNRVANFIAKQVLRYSYGFYMSEEPMEEMIQMLEQDARGPITSVLSYGF</sequence>
<dbReference type="Pfam" id="PF13456">
    <property type="entry name" value="RVT_3"/>
    <property type="match status" value="1"/>
</dbReference>
<dbReference type="Proteomes" id="UP000828251">
    <property type="component" value="Unassembled WGS sequence"/>
</dbReference>
<protein>
    <recommendedName>
        <fullName evidence="1">RNase H type-1 domain-containing protein</fullName>
    </recommendedName>
</protein>
<evidence type="ECO:0000259" key="1">
    <source>
        <dbReference type="Pfam" id="PF13456"/>
    </source>
</evidence>